<dbReference type="PANTHER" id="PTHR48043:SF23">
    <property type="entry name" value="UDP-GLUCURONOSYLTRANSFERASE"/>
    <property type="match status" value="1"/>
</dbReference>
<dbReference type="GO" id="GO:0016020">
    <property type="term" value="C:membrane"/>
    <property type="evidence" value="ECO:0007669"/>
    <property type="project" value="UniProtKB-SubCell"/>
</dbReference>
<evidence type="ECO:0000256" key="2">
    <source>
        <dbReference type="ARBA" id="ARBA00009995"/>
    </source>
</evidence>
<keyword evidence="7 11" id="KW-1133">Transmembrane helix</keyword>
<evidence type="ECO:0000256" key="5">
    <source>
        <dbReference type="ARBA" id="ARBA00022692"/>
    </source>
</evidence>
<dbReference type="InterPro" id="IPR002213">
    <property type="entry name" value="UDP_glucos_trans"/>
</dbReference>
<evidence type="ECO:0000313" key="12">
    <source>
        <dbReference type="EMBL" id="GMT06923.1"/>
    </source>
</evidence>
<dbReference type="SUPFAM" id="SSF53756">
    <property type="entry name" value="UDP-Glycosyltransferase/glycogen phosphorylase"/>
    <property type="match status" value="1"/>
</dbReference>
<evidence type="ECO:0000256" key="6">
    <source>
        <dbReference type="ARBA" id="ARBA00022729"/>
    </source>
</evidence>
<keyword evidence="6" id="KW-0732">Signal</keyword>
<dbReference type="GO" id="GO:0015020">
    <property type="term" value="F:glucuronosyltransferase activity"/>
    <property type="evidence" value="ECO:0007669"/>
    <property type="project" value="UniProtKB-EC"/>
</dbReference>
<evidence type="ECO:0000256" key="8">
    <source>
        <dbReference type="ARBA" id="ARBA00023136"/>
    </source>
</evidence>
<evidence type="ECO:0000256" key="10">
    <source>
        <dbReference type="RuleBase" id="RU003718"/>
    </source>
</evidence>
<evidence type="ECO:0000256" key="9">
    <source>
        <dbReference type="ARBA" id="ARBA00047475"/>
    </source>
</evidence>
<dbReference type="EMBL" id="BTSX01000006">
    <property type="protein sequence ID" value="GMT06923.1"/>
    <property type="molecule type" value="Genomic_DNA"/>
</dbReference>
<dbReference type="PROSITE" id="PS00375">
    <property type="entry name" value="UDPGT"/>
    <property type="match status" value="1"/>
</dbReference>
<evidence type="ECO:0000256" key="1">
    <source>
        <dbReference type="ARBA" id="ARBA00004167"/>
    </source>
</evidence>
<dbReference type="FunFam" id="3.40.50.2000:FF:000038">
    <property type="entry name" value="UDP-GlucuronosylTransferase"/>
    <property type="match status" value="1"/>
</dbReference>
<name>A0AAV5UKV3_9BILA</name>
<dbReference type="AlphaFoldDB" id="A0AAV5UKV3"/>
<comment type="caution">
    <text evidence="12">The sequence shown here is derived from an EMBL/GenBank/DDBJ whole genome shotgun (WGS) entry which is preliminary data.</text>
</comment>
<evidence type="ECO:0000256" key="7">
    <source>
        <dbReference type="ARBA" id="ARBA00022989"/>
    </source>
</evidence>
<keyword evidence="3 10" id="KW-0328">Glycosyltransferase</keyword>
<keyword evidence="13" id="KW-1185">Reference proteome</keyword>
<organism evidence="12 13">
    <name type="scientific">Pristionchus entomophagus</name>
    <dbReference type="NCBI Taxonomy" id="358040"/>
    <lineage>
        <taxon>Eukaryota</taxon>
        <taxon>Metazoa</taxon>
        <taxon>Ecdysozoa</taxon>
        <taxon>Nematoda</taxon>
        <taxon>Chromadorea</taxon>
        <taxon>Rhabditida</taxon>
        <taxon>Rhabditina</taxon>
        <taxon>Diplogasteromorpha</taxon>
        <taxon>Diplogasteroidea</taxon>
        <taxon>Neodiplogasteridae</taxon>
        <taxon>Pristionchus</taxon>
    </lineage>
</organism>
<keyword evidence="8 11" id="KW-0472">Membrane</keyword>
<protein>
    <recommendedName>
        <fullName evidence="11">UDP-glucuronosyltransferase</fullName>
        <ecNumber evidence="11">2.4.1.17</ecNumber>
    </recommendedName>
</protein>
<reference evidence="12" key="1">
    <citation type="submission" date="2023-10" db="EMBL/GenBank/DDBJ databases">
        <title>Genome assembly of Pristionchus species.</title>
        <authorList>
            <person name="Yoshida K."/>
            <person name="Sommer R.J."/>
        </authorList>
    </citation>
    <scope>NUCLEOTIDE SEQUENCE</scope>
    <source>
        <strain evidence="12">RS0144</strain>
    </source>
</reference>
<accession>A0AAV5UKV3</accession>
<keyword evidence="5 11" id="KW-0812">Transmembrane</keyword>
<feature type="non-terminal residue" evidence="12">
    <location>
        <position position="1"/>
    </location>
</feature>
<dbReference type="Gene3D" id="3.40.50.2000">
    <property type="entry name" value="Glycogen Phosphorylase B"/>
    <property type="match status" value="1"/>
</dbReference>
<gene>
    <name evidence="12" type="ORF">PENTCL1PPCAC_29097</name>
</gene>
<dbReference type="Proteomes" id="UP001432027">
    <property type="component" value="Unassembled WGS sequence"/>
</dbReference>
<evidence type="ECO:0000256" key="11">
    <source>
        <dbReference type="RuleBase" id="RU362059"/>
    </source>
</evidence>
<sequence length="405" mass="45761">ASVHYPGLVEQLRAERFDVAFSEEASGIGLAHMAGVEKTALAISFATFEFSYATSHMPTNPSYVPSLVSWFGDRMTFWQRVVNTLFTVGMGTMMNSGRIDLLRPIFADDIWFLQETMANCSLVFINSEPLLDYPRPTVHRVVEIGGVVLATDNEPINEYWSEVLNRRNRTVILSFGTYIKMSMMPESYKQTIRNALSKFDDVTFIWKYENPEHNVSEGINNVVETTWLPQVALLNDPRLTAFITHGGQGSTLEAAYAGIPMLMVPTQGDQFRNAAMIKRAGLGDILQLSDLEGGDRLESGIRDLLSSDKYFVSASRISAMLRNRPFTAKEKLVRNMEFLVKYGPLRMLDHEGRNLNFFQYYLIDVFLFLGSLTVLVLGLMLTACLACCRLCWRKARGRYASLKQD</sequence>
<dbReference type="CDD" id="cd03784">
    <property type="entry name" value="GT1_Gtf-like"/>
    <property type="match status" value="1"/>
</dbReference>
<comment type="subcellular location">
    <subcellularLocation>
        <location evidence="1 11">Membrane</location>
        <topology evidence="1 11">Single-pass membrane protein</topology>
    </subcellularLocation>
</comment>
<dbReference type="EC" id="2.4.1.17" evidence="11"/>
<keyword evidence="4 10" id="KW-0808">Transferase</keyword>
<dbReference type="Pfam" id="PF00201">
    <property type="entry name" value="UDPGT"/>
    <property type="match status" value="1"/>
</dbReference>
<comment type="similarity">
    <text evidence="2 10">Belongs to the UDP-glycosyltransferase family.</text>
</comment>
<evidence type="ECO:0000256" key="4">
    <source>
        <dbReference type="ARBA" id="ARBA00022679"/>
    </source>
</evidence>
<evidence type="ECO:0000256" key="3">
    <source>
        <dbReference type="ARBA" id="ARBA00022676"/>
    </source>
</evidence>
<comment type="catalytic activity">
    <reaction evidence="9 11">
        <text>glucuronate acceptor + UDP-alpha-D-glucuronate = acceptor beta-D-glucuronoside + UDP + H(+)</text>
        <dbReference type="Rhea" id="RHEA:21032"/>
        <dbReference type="ChEBI" id="CHEBI:15378"/>
        <dbReference type="ChEBI" id="CHEBI:58052"/>
        <dbReference type="ChEBI" id="CHEBI:58223"/>
        <dbReference type="ChEBI" id="CHEBI:132367"/>
        <dbReference type="ChEBI" id="CHEBI:132368"/>
        <dbReference type="EC" id="2.4.1.17"/>
    </reaction>
</comment>
<dbReference type="InterPro" id="IPR050271">
    <property type="entry name" value="UDP-glycosyltransferase"/>
</dbReference>
<feature type="transmembrane region" description="Helical" evidence="11">
    <location>
        <begin position="365"/>
        <end position="392"/>
    </location>
</feature>
<proteinExistence type="inferred from homology"/>
<evidence type="ECO:0000313" key="13">
    <source>
        <dbReference type="Proteomes" id="UP001432027"/>
    </source>
</evidence>
<dbReference type="PANTHER" id="PTHR48043">
    <property type="entry name" value="EG:EG0003.4 PROTEIN-RELATED"/>
    <property type="match status" value="1"/>
</dbReference>
<dbReference type="InterPro" id="IPR035595">
    <property type="entry name" value="UDP_glycos_trans_CS"/>
</dbReference>